<dbReference type="EMBL" id="ASWA01000002">
    <property type="protein sequence ID" value="EOT70087.1"/>
    <property type="molecule type" value="Genomic_DNA"/>
</dbReference>
<accession>R2R7H4</accession>
<dbReference type="NCBIfam" id="TIGR01167">
    <property type="entry name" value="LPXTG_anchor"/>
    <property type="match status" value="1"/>
</dbReference>
<keyword evidence="2" id="KW-1133">Transmembrane helix</keyword>
<dbReference type="RefSeq" id="WP_010742944.1">
    <property type="nucleotide sequence ID" value="NZ_KB946253.1"/>
</dbReference>
<gene>
    <name evidence="4" type="ORF">I585_01566</name>
    <name evidence="3" type="ORF">UAI_04173</name>
</gene>
<dbReference type="Proteomes" id="UP000013783">
    <property type="component" value="Unassembled WGS sequence"/>
</dbReference>
<sequence length="125" mass="14467">MDKKKGILLVLLFGILFFNGTKTFALDQPNFDSEEQTVVFHLIEEKGGNAFMDKQPPSDPNQKNEASSSEYALNKKKSIFQRWRMFPRTNDTKLLILSFIGTLFVGLAFLILWSKRRESDEMEKN</sequence>
<reference evidence="4 6" key="2">
    <citation type="submission" date="2013-03" db="EMBL/GenBank/DDBJ databases">
        <title>The Genome Sequence of Enterococcus malodoratus ATCC_43197 (PacBio/Illumina hybrid assembly).</title>
        <authorList>
            <consortium name="The Broad Institute Genomics Platform"/>
            <consortium name="The Broad Institute Genome Sequencing Center for Infectious Disease"/>
            <person name="Earl A."/>
            <person name="Russ C."/>
            <person name="Gilmore M."/>
            <person name="Surin D."/>
            <person name="Walker B."/>
            <person name="Young S."/>
            <person name="Zeng Q."/>
            <person name="Gargeya S."/>
            <person name="Fitzgerald M."/>
            <person name="Haas B."/>
            <person name="Abouelleil A."/>
            <person name="Allen A.W."/>
            <person name="Alvarado L."/>
            <person name="Arachchi H.M."/>
            <person name="Berlin A.M."/>
            <person name="Chapman S.B."/>
            <person name="Gainer-Dewar J."/>
            <person name="Goldberg J."/>
            <person name="Griggs A."/>
            <person name="Gujja S."/>
            <person name="Hansen M."/>
            <person name="Howarth C."/>
            <person name="Imamovic A."/>
            <person name="Ireland A."/>
            <person name="Larimer J."/>
            <person name="McCowan C."/>
            <person name="Murphy C."/>
            <person name="Pearson M."/>
            <person name="Poon T.W."/>
            <person name="Priest M."/>
            <person name="Roberts A."/>
            <person name="Saif S."/>
            <person name="Shea T."/>
            <person name="Sisk P."/>
            <person name="Sykes S."/>
            <person name="Wortman J."/>
            <person name="Nusbaum C."/>
            <person name="Birren B."/>
        </authorList>
    </citation>
    <scope>NUCLEOTIDE SEQUENCE [LARGE SCALE GENOMIC DNA]</scope>
    <source>
        <strain evidence="4 6">ATCC 43197</strain>
    </source>
</reference>
<keyword evidence="2" id="KW-0812">Transmembrane</keyword>
<evidence type="ECO:0000313" key="3">
    <source>
        <dbReference type="EMBL" id="EOH71889.1"/>
    </source>
</evidence>
<keyword evidence="6" id="KW-1185">Reference proteome</keyword>
<comment type="caution">
    <text evidence="3">The sequence shown here is derived from an EMBL/GenBank/DDBJ whole genome shotgun (WGS) entry which is preliminary data.</text>
</comment>
<feature type="region of interest" description="Disordered" evidence="1">
    <location>
        <begin position="49"/>
        <end position="71"/>
    </location>
</feature>
<organism evidence="3 5">
    <name type="scientific">Enterococcus malodoratus ATCC 43197</name>
    <dbReference type="NCBI Taxonomy" id="1158601"/>
    <lineage>
        <taxon>Bacteria</taxon>
        <taxon>Bacillati</taxon>
        <taxon>Bacillota</taxon>
        <taxon>Bacilli</taxon>
        <taxon>Lactobacillales</taxon>
        <taxon>Enterococcaceae</taxon>
        <taxon>Enterococcus</taxon>
    </lineage>
</organism>
<dbReference type="eggNOG" id="ENOG50308D8">
    <property type="taxonomic scope" value="Bacteria"/>
</dbReference>
<reference evidence="3 5" key="1">
    <citation type="submission" date="2013-02" db="EMBL/GenBank/DDBJ databases">
        <title>The Genome Sequence of Enterococcus malodoratus ATCC_43197.</title>
        <authorList>
            <consortium name="The Broad Institute Genome Sequencing Platform"/>
            <consortium name="The Broad Institute Genome Sequencing Center for Infectious Disease"/>
            <person name="Earl A.M."/>
            <person name="Gilmore M.S."/>
            <person name="Lebreton F."/>
            <person name="Walker B."/>
            <person name="Young S.K."/>
            <person name="Zeng Q."/>
            <person name="Gargeya S."/>
            <person name="Fitzgerald M."/>
            <person name="Haas B."/>
            <person name="Abouelleil A."/>
            <person name="Alvarado L."/>
            <person name="Arachchi H.M."/>
            <person name="Berlin A.M."/>
            <person name="Chapman S.B."/>
            <person name="Dewar J."/>
            <person name="Goldberg J."/>
            <person name="Griggs A."/>
            <person name="Gujja S."/>
            <person name="Hansen M."/>
            <person name="Howarth C."/>
            <person name="Imamovic A."/>
            <person name="Larimer J."/>
            <person name="McCowan C."/>
            <person name="Murphy C."/>
            <person name="Neiman D."/>
            <person name="Pearson M."/>
            <person name="Priest M."/>
            <person name="Roberts A."/>
            <person name="Saif S."/>
            <person name="Shea T."/>
            <person name="Sisk P."/>
            <person name="Sykes S."/>
            <person name="Wortman J."/>
            <person name="Nusbaum C."/>
            <person name="Birren B."/>
        </authorList>
    </citation>
    <scope>NUCLEOTIDE SEQUENCE [LARGE SCALE GENOMIC DNA]</scope>
    <source>
        <strain evidence="3 5">ATCC 43197</strain>
    </source>
</reference>
<protein>
    <submittedName>
        <fullName evidence="3">LPXTG-domain-containing protein cell wall anchor domain</fullName>
    </submittedName>
</protein>
<dbReference type="STRING" id="71451.RV07_GL000083"/>
<dbReference type="AlphaFoldDB" id="R2R7H4"/>
<evidence type="ECO:0000313" key="6">
    <source>
        <dbReference type="Proteomes" id="UP000014148"/>
    </source>
</evidence>
<dbReference type="EMBL" id="AJAK01000031">
    <property type="protein sequence ID" value="EOH71889.1"/>
    <property type="molecule type" value="Genomic_DNA"/>
</dbReference>
<evidence type="ECO:0000313" key="4">
    <source>
        <dbReference type="EMBL" id="EOT70087.1"/>
    </source>
</evidence>
<evidence type="ECO:0000313" key="5">
    <source>
        <dbReference type="Proteomes" id="UP000013783"/>
    </source>
</evidence>
<dbReference type="GeneID" id="79788427"/>
<feature type="compositionally biased region" description="Polar residues" evidence="1">
    <location>
        <begin position="60"/>
        <end position="71"/>
    </location>
</feature>
<dbReference type="PATRIC" id="fig|1158601.3.peg.4141"/>
<evidence type="ECO:0000256" key="1">
    <source>
        <dbReference type="SAM" id="MobiDB-lite"/>
    </source>
</evidence>
<keyword evidence="2" id="KW-0472">Membrane</keyword>
<feature type="transmembrane region" description="Helical" evidence="2">
    <location>
        <begin position="94"/>
        <end position="114"/>
    </location>
</feature>
<proteinExistence type="predicted"/>
<evidence type="ECO:0000256" key="2">
    <source>
        <dbReference type="SAM" id="Phobius"/>
    </source>
</evidence>
<name>R2R7H4_9ENTE</name>
<dbReference type="Proteomes" id="UP000014148">
    <property type="component" value="Unassembled WGS sequence"/>
</dbReference>